<comment type="caution">
    <text evidence="2">The sequence shown here is derived from an EMBL/GenBank/DDBJ whole genome shotgun (WGS) entry which is preliminary data.</text>
</comment>
<dbReference type="Proteomes" id="UP000580250">
    <property type="component" value="Unassembled WGS sequence"/>
</dbReference>
<evidence type="ECO:0000256" key="1">
    <source>
        <dbReference type="SAM" id="SignalP"/>
    </source>
</evidence>
<feature type="signal peptide" evidence="1">
    <location>
        <begin position="1"/>
        <end position="19"/>
    </location>
</feature>
<name>A0A6V7W6N1_MELEN</name>
<dbReference type="EMBL" id="CAJEWN010000446">
    <property type="protein sequence ID" value="CAD2182847.1"/>
    <property type="molecule type" value="Genomic_DNA"/>
</dbReference>
<sequence>MEAFLNYLLILFSITFTLANNQNVEETESTTENVSVAPAGVKTRKIYKLGRDPKKYGQKWILFLLKFPGKKSISQMSVTIH</sequence>
<evidence type="ECO:0000313" key="3">
    <source>
        <dbReference type="Proteomes" id="UP000580250"/>
    </source>
</evidence>
<reference evidence="2 3" key="1">
    <citation type="submission" date="2020-08" db="EMBL/GenBank/DDBJ databases">
        <authorList>
            <person name="Koutsovoulos G."/>
            <person name="Danchin GJ E."/>
        </authorList>
    </citation>
    <scope>NUCLEOTIDE SEQUENCE [LARGE SCALE GENOMIC DNA]</scope>
</reference>
<feature type="chain" id="PRO_5027542682" evidence="1">
    <location>
        <begin position="20"/>
        <end position="81"/>
    </location>
</feature>
<gene>
    <name evidence="2" type="ORF">MENT_LOCUS35094</name>
</gene>
<dbReference type="AlphaFoldDB" id="A0A6V7W6N1"/>
<organism evidence="2 3">
    <name type="scientific">Meloidogyne enterolobii</name>
    <name type="common">Root-knot nematode worm</name>
    <name type="synonym">Meloidogyne mayaguensis</name>
    <dbReference type="NCBI Taxonomy" id="390850"/>
    <lineage>
        <taxon>Eukaryota</taxon>
        <taxon>Metazoa</taxon>
        <taxon>Ecdysozoa</taxon>
        <taxon>Nematoda</taxon>
        <taxon>Chromadorea</taxon>
        <taxon>Rhabditida</taxon>
        <taxon>Tylenchina</taxon>
        <taxon>Tylenchomorpha</taxon>
        <taxon>Tylenchoidea</taxon>
        <taxon>Meloidogynidae</taxon>
        <taxon>Meloidogyninae</taxon>
        <taxon>Meloidogyne</taxon>
    </lineage>
</organism>
<protein>
    <submittedName>
        <fullName evidence="2">Uncharacterized protein</fullName>
    </submittedName>
</protein>
<accession>A0A6V7W6N1</accession>
<proteinExistence type="predicted"/>
<evidence type="ECO:0000313" key="2">
    <source>
        <dbReference type="EMBL" id="CAD2182847.1"/>
    </source>
</evidence>
<keyword evidence="1" id="KW-0732">Signal</keyword>